<dbReference type="Gene3D" id="1.10.10.60">
    <property type="entry name" value="Homeodomain-like"/>
    <property type="match status" value="1"/>
</dbReference>
<dbReference type="InterPro" id="IPR027417">
    <property type="entry name" value="P-loop_NTPase"/>
</dbReference>
<evidence type="ECO:0000259" key="4">
    <source>
        <dbReference type="PROSITE" id="PS50045"/>
    </source>
</evidence>
<dbReference type="EMBL" id="JAKOGG010000002">
    <property type="protein sequence ID" value="MCS4555590.1"/>
    <property type="molecule type" value="Genomic_DNA"/>
</dbReference>
<gene>
    <name evidence="5" type="ORF">L9G74_04010</name>
</gene>
<reference evidence="6" key="1">
    <citation type="submission" date="2023-07" db="EMBL/GenBank/DDBJ databases">
        <title>Shewanella mangrovi sp. nov., an acetaldehyde- degrading bacterium isolated from mangrove sediment.</title>
        <authorList>
            <person name="Liu Y."/>
        </authorList>
    </citation>
    <scope>NUCLEOTIDE SEQUENCE [LARGE SCALE GENOMIC DNA]</scope>
    <source>
        <strain evidence="6">C32</strain>
    </source>
</reference>
<dbReference type="PROSITE" id="PS50045">
    <property type="entry name" value="SIGMA54_INTERACT_4"/>
    <property type="match status" value="1"/>
</dbReference>
<protein>
    <submittedName>
        <fullName evidence="5">Sigma-54 dependent transcriptional regulator</fullName>
    </submittedName>
</protein>
<dbReference type="Gene3D" id="3.40.50.300">
    <property type="entry name" value="P-loop containing nucleotide triphosphate hydrolases"/>
    <property type="match status" value="1"/>
</dbReference>
<dbReference type="InterPro" id="IPR009057">
    <property type="entry name" value="Homeodomain-like_sf"/>
</dbReference>
<evidence type="ECO:0000313" key="6">
    <source>
        <dbReference type="Proteomes" id="UP001201549"/>
    </source>
</evidence>
<dbReference type="InterPro" id="IPR003593">
    <property type="entry name" value="AAA+_ATPase"/>
</dbReference>
<dbReference type="PANTHER" id="PTHR32071">
    <property type="entry name" value="TRANSCRIPTIONAL REGULATORY PROTEIN"/>
    <property type="match status" value="1"/>
</dbReference>
<keyword evidence="2" id="KW-0067">ATP-binding</keyword>
<dbReference type="SMART" id="SM00382">
    <property type="entry name" value="AAA"/>
    <property type="match status" value="1"/>
</dbReference>
<dbReference type="InterPro" id="IPR058031">
    <property type="entry name" value="AAA_lid_NorR"/>
</dbReference>
<comment type="caution">
    <text evidence="5">The sequence shown here is derived from an EMBL/GenBank/DDBJ whole genome shotgun (WGS) entry which is preliminary data.</text>
</comment>
<keyword evidence="1" id="KW-0547">Nucleotide-binding</keyword>
<feature type="domain" description="Sigma-54 factor interaction" evidence="4">
    <location>
        <begin position="2"/>
        <end position="231"/>
    </location>
</feature>
<keyword evidence="6" id="KW-1185">Reference proteome</keyword>
<dbReference type="CDD" id="cd00009">
    <property type="entry name" value="AAA"/>
    <property type="match status" value="1"/>
</dbReference>
<dbReference type="InterPro" id="IPR025943">
    <property type="entry name" value="Sigma_54_int_dom_ATP-bd_2"/>
</dbReference>
<evidence type="ECO:0000256" key="3">
    <source>
        <dbReference type="ARBA" id="ARBA00023125"/>
    </source>
</evidence>
<dbReference type="PROSITE" id="PS00676">
    <property type="entry name" value="SIGMA54_INTERACT_2"/>
    <property type="match status" value="1"/>
</dbReference>
<dbReference type="SUPFAM" id="SSF46689">
    <property type="entry name" value="Homeodomain-like"/>
    <property type="match status" value="1"/>
</dbReference>
<dbReference type="InterPro" id="IPR002078">
    <property type="entry name" value="Sigma_54_int"/>
</dbReference>
<evidence type="ECO:0000256" key="2">
    <source>
        <dbReference type="ARBA" id="ARBA00022840"/>
    </source>
</evidence>
<proteinExistence type="predicted"/>
<dbReference type="RefSeq" id="WP_238894988.1">
    <property type="nucleotide sequence ID" value="NZ_JAKOGG010000002.1"/>
</dbReference>
<accession>A0ABT2FGZ4</accession>
<evidence type="ECO:0000256" key="1">
    <source>
        <dbReference type="ARBA" id="ARBA00022741"/>
    </source>
</evidence>
<dbReference type="SUPFAM" id="SSF52540">
    <property type="entry name" value="P-loop containing nucleoside triphosphate hydrolases"/>
    <property type="match status" value="1"/>
</dbReference>
<sequence>MIIGQQQGLKATMRQVDLVAQTDSTALILGETGSGKELIARYIHQQSHRASRNFIRVNCGAIPAELIDSELFGHEKGSFTGAATQKRGWFERADGGTLFLDEIGELSLAAQVRLLRVLQEGTLFRVGGEQEINIDVRIIAATHRNLAEAVTEGAFRDDLLFRINVFPITLPALRHRSEDIAALTAHFAQKASDKLGLPLTLATPQQIDYLKQYHWPGNVRELQVIVERAAILGQGQYLAIEESLILPSAAPKALSATVTTTSILPSSDFPTLDEVVKRHIASALNHCHGRVEGPFGAAKLLALNPNTLRSKMRNYGITRQNFSQLSPRELAD</sequence>
<dbReference type="Proteomes" id="UP001201549">
    <property type="component" value="Unassembled WGS sequence"/>
</dbReference>
<dbReference type="Pfam" id="PF25601">
    <property type="entry name" value="AAA_lid_14"/>
    <property type="match status" value="1"/>
</dbReference>
<keyword evidence="3" id="KW-0238">DNA-binding</keyword>
<organism evidence="5 6">
    <name type="scientific">Shewanella electrica</name>
    <dbReference type="NCBI Taxonomy" id="515560"/>
    <lineage>
        <taxon>Bacteria</taxon>
        <taxon>Pseudomonadati</taxon>
        <taxon>Pseudomonadota</taxon>
        <taxon>Gammaproteobacteria</taxon>
        <taxon>Alteromonadales</taxon>
        <taxon>Shewanellaceae</taxon>
        <taxon>Shewanella</taxon>
    </lineage>
</organism>
<dbReference type="Gene3D" id="1.10.8.60">
    <property type="match status" value="1"/>
</dbReference>
<dbReference type="PANTHER" id="PTHR32071:SF117">
    <property type="entry name" value="PTS-DEPENDENT DIHYDROXYACETONE KINASE OPERON REGULATORY PROTEIN-RELATED"/>
    <property type="match status" value="1"/>
</dbReference>
<dbReference type="Pfam" id="PF00158">
    <property type="entry name" value="Sigma54_activat"/>
    <property type="match status" value="1"/>
</dbReference>
<evidence type="ECO:0000313" key="5">
    <source>
        <dbReference type="EMBL" id="MCS4555590.1"/>
    </source>
</evidence>
<name>A0ABT2FGZ4_9GAMM</name>